<reference evidence="1 2" key="1">
    <citation type="submission" date="2018-02" db="EMBL/GenBank/DDBJ databases">
        <title>Draft genome sequences of four Legionella pneumophila clinical strains isolated in Ontario.</title>
        <authorList>
            <person name="Fortuna A."/>
            <person name="Ramnarine R."/>
            <person name="Li A."/>
            <person name="Frantz C."/>
            <person name="Mallo G."/>
        </authorList>
    </citation>
    <scope>NUCLEOTIDE SEQUENCE [LARGE SCALE GENOMIC DNA]</scope>
    <source>
        <strain evidence="1 2">LG61</strain>
    </source>
</reference>
<dbReference type="Proteomes" id="UP000239239">
    <property type="component" value="Unassembled WGS sequence"/>
</dbReference>
<dbReference type="OrthoDB" id="5637673at2"/>
<dbReference type="AlphaFoldDB" id="A0A2S6F2B6"/>
<gene>
    <name evidence="1" type="ORF">C3928_05840</name>
</gene>
<dbReference type="EMBL" id="PQWY01000010">
    <property type="protein sequence ID" value="PPK31551.1"/>
    <property type="molecule type" value="Genomic_DNA"/>
</dbReference>
<comment type="caution">
    <text evidence="1">The sequence shown here is derived from an EMBL/GenBank/DDBJ whole genome shotgun (WGS) entry which is preliminary data.</text>
</comment>
<proteinExistence type="predicted"/>
<accession>A0A2S6F2B6</accession>
<dbReference type="Pfam" id="PF18405">
    <property type="entry name" value="SLC25_like"/>
    <property type="match status" value="1"/>
</dbReference>
<evidence type="ECO:0000313" key="2">
    <source>
        <dbReference type="Proteomes" id="UP000239239"/>
    </source>
</evidence>
<sequence>MIQRGFTMQERREKQGNSSPYLLTPYEMANLVFKTGAISFTVSAGTQPFQYLLNKLQFSQSGTPSGLSGGLFRGMYRGFLPYAIAGQKRGAVAVTHKQTNKATEEEEFEAPFRQRWLGTIFFSQADLLVSNGLSGKARLQNVGVINAENFKWSLSNFWKLTSVNWGSRSFAGGVNFALIGFAGDYVSSFYKFDKDLYNKILGGATSGVIATLFTTVPNAYADSKLLQTKVAENNRLVTVSPYTMFGQMKSHVKAVGLKDAFMTFFKVNYLQQVAVRAPQAAITFALIFGMDEYMGPQPLKKIWPGRVEIEELESETPSPSPAKK</sequence>
<evidence type="ECO:0000313" key="1">
    <source>
        <dbReference type="EMBL" id="PPK31551.1"/>
    </source>
</evidence>
<name>A0A2S6F2B6_LEGPN</name>
<organism evidence="1 2">
    <name type="scientific">Legionella pneumophila</name>
    <dbReference type="NCBI Taxonomy" id="446"/>
    <lineage>
        <taxon>Bacteria</taxon>
        <taxon>Pseudomonadati</taxon>
        <taxon>Pseudomonadota</taxon>
        <taxon>Gammaproteobacteria</taxon>
        <taxon>Legionellales</taxon>
        <taxon>Legionellaceae</taxon>
        <taxon>Legionella</taxon>
    </lineage>
</organism>
<dbReference type="RefSeq" id="WP_080272119.1">
    <property type="nucleotide sequence ID" value="NZ_AP024961.1"/>
</dbReference>
<protein>
    <submittedName>
        <fullName evidence="1">Uncharacterized protein</fullName>
    </submittedName>
</protein>
<dbReference type="InterPro" id="IPR041000">
    <property type="entry name" value="Serine_protease"/>
</dbReference>